<evidence type="ECO:0000256" key="8">
    <source>
        <dbReference type="ARBA" id="ARBA00022679"/>
    </source>
</evidence>
<dbReference type="FunFam" id="3.30.200.20:FF:000705">
    <property type="entry name" value="Non-specific serine/threonine protein kinase"/>
    <property type="match status" value="1"/>
</dbReference>
<evidence type="ECO:0000256" key="16">
    <source>
        <dbReference type="SAM" id="MobiDB-lite"/>
    </source>
</evidence>
<evidence type="ECO:0000256" key="12">
    <source>
        <dbReference type="ARBA" id="ARBA00023273"/>
    </source>
</evidence>
<dbReference type="GO" id="GO:0005524">
    <property type="term" value="F:ATP binding"/>
    <property type="evidence" value="ECO:0007669"/>
    <property type="project" value="UniProtKB-UniRule"/>
</dbReference>
<evidence type="ECO:0000313" key="20">
    <source>
        <dbReference type="Proteomes" id="UP000093000"/>
    </source>
</evidence>
<evidence type="ECO:0000256" key="15">
    <source>
        <dbReference type="PROSITE-ProRule" id="PRU10141"/>
    </source>
</evidence>
<feature type="region of interest" description="Disordered" evidence="16">
    <location>
        <begin position="293"/>
        <end position="312"/>
    </location>
</feature>
<keyword evidence="6" id="KW-0963">Cytoplasm</keyword>
<dbReference type="GO" id="GO:0042995">
    <property type="term" value="C:cell projection"/>
    <property type="evidence" value="ECO:0007669"/>
    <property type="project" value="UniProtKB-SubCell"/>
</dbReference>
<keyword evidence="20" id="KW-1185">Reference proteome</keyword>
<evidence type="ECO:0000256" key="6">
    <source>
        <dbReference type="ARBA" id="ARBA00022490"/>
    </source>
</evidence>
<feature type="domain" description="CRIB" evidence="18">
    <location>
        <begin position="100"/>
        <end position="113"/>
    </location>
</feature>
<dbReference type="PROSITE" id="PS00108">
    <property type="entry name" value="PROTEIN_KINASE_ST"/>
    <property type="match status" value="1"/>
</dbReference>
<feature type="binding site" evidence="15">
    <location>
        <position position="366"/>
    </location>
    <ligand>
        <name>ATP</name>
        <dbReference type="ChEBI" id="CHEBI:30616"/>
    </ligand>
</feature>
<evidence type="ECO:0000256" key="11">
    <source>
        <dbReference type="ARBA" id="ARBA00022840"/>
    </source>
</evidence>
<organism evidence="19 20">
    <name type="scientific">Choanephora cucurbitarum</name>
    <dbReference type="NCBI Taxonomy" id="101091"/>
    <lineage>
        <taxon>Eukaryota</taxon>
        <taxon>Fungi</taxon>
        <taxon>Fungi incertae sedis</taxon>
        <taxon>Mucoromycota</taxon>
        <taxon>Mucoromycotina</taxon>
        <taxon>Mucoromycetes</taxon>
        <taxon>Mucorales</taxon>
        <taxon>Mucorineae</taxon>
        <taxon>Choanephoraceae</taxon>
        <taxon>Choanephoroideae</taxon>
        <taxon>Choanephora</taxon>
    </lineage>
</organism>
<sequence>MSGLPKIATVSLDSHSSSSSLRSTSRFSLIANDTKSRERPKLKGVLDKFMGNFNGSNIFIDNNHHQQPFSLDILSPTNPPYQTKSNLTEPNVSEQPIMDISTPYNTIHVTHVGFDPITGEFTGLPKEWQLLLTQSGITRQEQENNPQAVIHAIEFLRGNTQEKMQDNVWAKIPQQPHPHDRKSSSSSIKSKALRRFSSLRITKSKSDNLLAKTTMTVAVPTTSTSSMVSDTMIRNEKPILTKDLNLTQTSSRQLEDKYIDDIHSINSESTASLGEEFRHHEQLPELTRTDDQLLYNAPPGTVRSRPPKEEKRSMSDEQVLKHLQELCINSDPLQVYTNMIKIGQGASGGVFIAHHQQGDNMPVAIKQMNLEKQPKKELIINEIRVMKESKAKNIVNFIESYLWRGDLWVVMEYMEGGSLTDVVTCNMMMEGQIAAICKEVLEGLKHLHANGVIHRDIKSDNVLLSMRGDIKLTDFGFCAQLHEAQSKRTTLVGTPYWMAPEVVTRKAYDSKVDIWSLGILAIEMIEGEPPYLNENPLRALYLIANNGTPELQSPETLSDIFKDFLFLCLQVDPTFRPSAADLLKHPFLRKADPLYTLVPLIRAAKDTIQQQQQQQQTSY</sequence>
<dbReference type="SMART" id="SM00285">
    <property type="entry name" value="PBD"/>
    <property type="match status" value="1"/>
</dbReference>
<protein>
    <recommendedName>
        <fullName evidence="4">non-specific serine/threonine protein kinase</fullName>
        <ecNumber evidence="4">2.7.11.1</ecNumber>
    </recommendedName>
</protein>
<dbReference type="PROSITE" id="PS50108">
    <property type="entry name" value="CRIB"/>
    <property type="match status" value="1"/>
</dbReference>
<dbReference type="FunFam" id="1.10.510.10:FF:000011">
    <property type="entry name" value="Non-specific serine/threonine protein kinase"/>
    <property type="match status" value="1"/>
</dbReference>
<dbReference type="PANTHER" id="PTHR45832:SF22">
    <property type="entry name" value="SERINE_THREONINE-PROTEIN KINASE SAMKA-RELATED"/>
    <property type="match status" value="1"/>
</dbReference>
<proteinExistence type="inferred from homology"/>
<dbReference type="Pfam" id="PF00786">
    <property type="entry name" value="PBD"/>
    <property type="match status" value="1"/>
</dbReference>
<dbReference type="SUPFAM" id="SSF56112">
    <property type="entry name" value="Protein kinase-like (PK-like)"/>
    <property type="match status" value="1"/>
</dbReference>
<dbReference type="InterPro" id="IPR008271">
    <property type="entry name" value="Ser/Thr_kinase_AS"/>
</dbReference>
<evidence type="ECO:0000256" key="4">
    <source>
        <dbReference type="ARBA" id="ARBA00012513"/>
    </source>
</evidence>
<dbReference type="Gene3D" id="3.90.810.10">
    <property type="entry name" value="CRIB domain"/>
    <property type="match status" value="1"/>
</dbReference>
<dbReference type="AlphaFoldDB" id="A0A1C7NLG8"/>
<evidence type="ECO:0000256" key="3">
    <source>
        <dbReference type="ARBA" id="ARBA00008874"/>
    </source>
</evidence>
<dbReference type="GO" id="GO:0009791">
    <property type="term" value="P:post-embryonic development"/>
    <property type="evidence" value="ECO:0007669"/>
    <property type="project" value="UniProtKB-ARBA"/>
</dbReference>
<dbReference type="InterPro" id="IPR036936">
    <property type="entry name" value="CRIB_dom_sf"/>
</dbReference>
<evidence type="ECO:0000256" key="9">
    <source>
        <dbReference type="ARBA" id="ARBA00022741"/>
    </source>
</evidence>
<feature type="domain" description="Protein kinase" evidence="17">
    <location>
        <begin position="336"/>
        <end position="588"/>
    </location>
</feature>
<dbReference type="PANTHER" id="PTHR45832">
    <property type="entry name" value="SERINE/THREONINE-PROTEIN KINASE SAMKA-RELATED-RELATED"/>
    <property type="match status" value="1"/>
</dbReference>
<evidence type="ECO:0000256" key="7">
    <source>
        <dbReference type="ARBA" id="ARBA00022527"/>
    </source>
</evidence>
<dbReference type="InterPro" id="IPR017441">
    <property type="entry name" value="Protein_kinase_ATP_BS"/>
</dbReference>
<dbReference type="PROSITE" id="PS50011">
    <property type="entry name" value="PROTEIN_KINASE_DOM"/>
    <property type="match status" value="1"/>
</dbReference>
<evidence type="ECO:0000313" key="19">
    <source>
        <dbReference type="EMBL" id="OBZ88154.1"/>
    </source>
</evidence>
<evidence type="ECO:0000256" key="2">
    <source>
        <dbReference type="ARBA" id="ARBA00004496"/>
    </source>
</evidence>
<evidence type="ECO:0000259" key="17">
    <source>
        <dbReference type="PROSITE" id="PS50011"/>
    </source>
</evidence>
<accession>A0A1C7NLG8</accession>
<comment type="catalytic activity">
    <reaction evidence="13">
        <text>L-threonyl-[protein] + ATP = O-phospho-L-threonyl-[protein] + ADP + H(+)</text>
        <dbReference type="Rhea" id="RHEA:46608"/>
        <dbReference type="Rhea" id="RHEA-COMP:11060"/>
        <dbReference type="Rhea" id="RHEA-COMP:11605"/>
        <dbReference type="ChEBI" id="CHEBI:15378"/>
        <dbReference type="ChEBI" id="CHEBI:30013"/>
        <dbReference type="ChEBI" id="CHEBI:30616"/>
        <dbReference type="ChEBI" id="CHEBI:61977"/>
        <dbReference type="ChEBI" id="CHEBI:456216"/>
        <dbReference type="EC" id="2.7.11.1"/>
    </reaction>
</comment>
<dbReference type="EMBL" id="LUGH01000172">
    <property type="protein sequence ID" value="OBZ88154.1"/>
    <property type="molecule type" value="Genomic_DNA"/>
</dbReference>
<dbReference type="GO" id="GO:0106310">
    <property type="term" value="F:protein serine kinase activity"/>
    <property type="evidence" value="ECO:0007669"/>
    <property type="project" value="RHEA"/>
</dbReference>
<dbReference type="InterPro" id="IPR033923">
    <property type="entry name" value="PAK_BD"/>
</dbReference>
<comment type="subcellular location">
    <subcellularLocation>
        <location evidence="1">Cell projection</location>
    </subcellularLocation>
    <subcellularLocation>
        <location evidence="2">Cytoplasm</location>
    </subcellularLocation>
</comment>
<reference evidence="19 20" key="1">
    <citation type="submission" date="2016-03" db="EMBL/GenBank/DDBJ databases">
        <title>Choanephora cucurbitarum.</title>
        <authorList>
            <person name="Min B."/>
            <person name="Park H."/>
            <person name="Park J.-H."/>
            <person name="Shin H.-D."/>
            <person name="Choi I.-G."/>
        </authorList>
    </citation>
    <scope>NUCLEOTIDE SEQUENCE [LARGE SCALE GENOMIC DNA]</scope>
    <source>
        <strain evidence="19 20">KUS-F28377</strain>
    </source>
</reference>
<dbReference type="CDD" id="cd06614">
    <property type="entry name" value="STKc_PAK"/>
    <property type="match status" value="1"/>
</dbReference>
<comment type="similarity">
    <text evidence="3">Belongs to the protein kinase superfamily. STE Ser/Thr protein kinase family. STE20 subfamily.</text>
</comment>
<dbReference type="Gene3D" id="3.30.200.20">
    <property type="entry name" value="Phosphorylase Kinase, domain 1"/>
    <property type="match status" value="1"/>
</dbReference>
<dbReference type="InterPro" id="IPR000095">
    <property type="entry name" value="CRIB_dom"/>
</dbReference>
<dbReference type="EC" id="2.7.11.1" evidence="4"/>
<dbReference type="Pfam" id="PF00069">
    <property type="entry name" value="Pkinase"/>
    <property type="match status" value="1"/>
</dbReference>
<evidence type="ECO:0000256" key="1">
    <source>
        <dbReference type="ARBA" id="ARBA00004316"/>
    </source>
</evidence>
<dbReference type="GO" id="GO:0016477">
    <property type="term" value="P:cell migration"/>
    <property type="evidence" value="ECO:0007669"/>
    <property type="project" value="UniProtKB-ARBA"/>
</dbReference>
<keyword evidence="12" id="KW-0966">Cell projection</keyword>
<dbReference type="GO" id="GO:0005829">
    <property type="term" value="C:cytosol"/>
    <property type="evidence" value="ECO:0007669"/>
    <property type="project" value="UniProtKB-ARBA"/>
</dbReference>
<dbReference type="FunCoup" id="A0A1C7NLG8">
    <property type="interactions" value="481"/>
</dbReference>
<dbReference type="GO" id="GO:0004674">
    <property type="term" value="F:protein serine/threonine kinase activity"/>
    <property type="evidence" value="ECO:0007669"/>
    <property type="project" value="UniProtKB-KW"/>
</dbReference>
<evidence type="ECO:0000259" key="18">
    <source>
        <dbReference type="PROSITE" id="PS50108"/>
    </source>
</evidence>
<name>A0A1C7NLG8_9FUNG</name>
<dbReference type="InParanoid" id="A0A1C7NLG8"/>
<dbReference type="SMART" id="SM00220">
    <property type="entry name" value="S_TKc"/>
    <property type="match status" value="1"/>
</dbReference>
<dbReference type="Gene3D" id="1.10.510.10">
    <property type="entry name" value="Transferase(Phosphotransferase) domain 1"/>
    <property type="match status" value="1"/>
</dbReference>
<comment type="caution">
    <text evidence="19">The sequence shown here is derived from an EMBL/GenBank/DDBJ whole genome shotgun (WGS) entry which is preliminary data.</text>
</comment>
<comment type="catalytic activity">
    <reaction evidence="14">
        <text>L-seryl-[protein] + ATP = O-phospho-L-seryl-[protein] + ADP + H(+)</text>
        <dbReference type="Rhea" id="RHEA:17989"/>
        <dbReference type="Rhea" id="RHEA-COMP:9863"/>
        <dbReference type="Rhea" id="RHEA-COMP:11604"/>
        <dbReference type="ChEBI" id="CHEBI:15378"/>
        <dbReference type="ChEBI" id="CHEBI:29999"/>
        <dbReference type="ChEBI" id="CHEBI:30616"/>
        <dbReference type="ChEBI" id="CHEBI:83421"/>
        <dbReference type="ChEBI" id="CHEBI:456216"/>
        <dbReference type="EC" id="2.7.11.1"/>
    </reaction>
</comment>
<keyword evidence="7" id="KW-0723">Serine/threonine-protein kinase</keyword>
<evidence type="ECO:0000256" key="14">
    <source>
        <dbReference type="ARBA" id="ARBA00048679"/>
    </source>
</evidence>
<dbReference type="FunFam" id="3.90.810.10:FF:000005">
    <property type="entry name" value="Non-specific serine/threonine protein kinase"/>
    <property type="match status" value="1"/>
</dbReference>
<dbReference type="OrthoDB" id="248923at2759"/>
<keyword evidence="9 15" id="KW-0547">Nucleotide-binding</keyword>
<dbReference type="CDD" id="cd01093">
    <property type="entry name" value="CRIB_PAK_like"/>
    <property type="match status" value="1"/>
</dbReference>
<evidence type="ECO:0000256" key="5">
    <source>
        <dbReference type="ARBA" id="ARBA00022473"/>
    </source>
</evidence>
<keyword evidence="11 15" id="KW-0067">ATP-binding</keyword>
<dbReference type="InterPro" id="IPR011009">
    <property type="entry name" value="Kinase-like_dom_sf"/>
</dbReference>
<dbReference type="GO" id="GO:0005886">
    <property type="term" value="C:plasma membrane"/>
    <property type="evidence" value="ECO:0007669"/>
    <property type="project" value="UniProtKB-ARBA"/>
</dbReference>
<gene>
    <name evidence="19" type="primary">shk1</name>
    <name evidence="19" type="ORF">A0J61_03798</name>
</gene>
<keyword evidence="8" id="KW-0808">Transferase</keyword>
<evidence type="ECO:0000256" key="13">
    <source>
        <dbReference type="ARBA" id="ARBA00047899"/>
    </source>
</evidence>
<evidence type="ECO:0000256" key="10">
    <source>
        <dbReference type="ARBA" id="ARBA00022777"/>
    </source>
</evidence>
<dbReference type="STRING" id="101091.A0A1C7NLG8"/>
<dbReference type="InterPro" id="IPR051931">
    <property type="entry name" value="PAK3-like"/>
</dbReference>
<dbReference type="PROSITE" id="PS00107">
    <property type="entry name" value="PROTEIN_KINASE_ATP"/>
    <property type="match status" value="1"/>
</dbReference>
<dbReference type="InterPro" id="IPR000719">
    <property type="entry name" value="Prot_kinase_dom"/>
</dbReference>
<keyword evidence="5" id="KW-0217">Developmental protein</keyword>
<keyword evidence="10 19" id="KW-0418">Kinase</keyword>
<dbReference type="Proteomes" id="UP000093000">
    <property type="component" value="Unassembled WGS sequence"/>
</dbReference>